<dbReference type="GO" id="GO:0019005">
    <property type="term" value="C:SCF ubiquitin ligase complex"/>
    <property type="evidence" value="ECO:0007669"/>
    <property type="project" value="TreeGrafter"/>
</dbReference>
<feature type="region of interest" description="Disordered" evidence="1">
    <location>
        <begin position="471"/>
        <end position="501"/>
    </location>
</feature>
<dbReference type="AlphaFoldDB" id="A0A9P5T9S3"/>
<dbReference type="InterPro" id="IPR006553">
    <property type="entry name" value="Leu-rich_rpt_Cys-con_subtyp"/>
</dbReference>
<keyword evidence="2" id="KW-0812">Transmembrane</keyword>
<evidence type="ECO:0000256" key="1">
    <source>
        <dbReference type="SAM" id="MobiDB-lite"/>
    </source>
</evidence>
<feature type="transmembrane region" description="Helical" evidence="2">
    <location>
        <begin position="208"/>
        <end position="238"/>
    </location>
</feature>
<dbReference type="SMART" id="SM00367">
    <property type="entry name" value="LRR_CC"/>
    <property type="match status" value="7"/>
</dbReference>
<sequence>MADNNEDERPTESTPLIRRRSTVPTQHPSPSLPLLTPVVNRIRHHGIRTVDEEPFLIGLISHPASLSQQIAFEIIVLSQLYILAKAPSIGVRTDVWEQWSGERVASLDAENLQRRIERVWEEFLGASRTTQEIEECLWSPFALEEGKSVTVRVVDILKDHDAPPALVSHRLISLSLSHTWTCGRTLIPVGSLFGRILQRFHSVATPRLLLMIYSVASLLRPPTFLIAPFAFVAGAFLFTLPSAPFPGDTSYSFLLGALLLHVLLLHLPRTPSPIFLLSPEVTLPLATVLWHEFTRTLYPCFLFFLPATILASFFLSIALEDSIPHFPTVLTLLEPAPMEIRIAFSVLWIILMLFMMISAILLVLFNASFLSTSFQQVWSWDRYSVAVGLRSRRTFVTAVAAYSVPRYFPPPFNLLQILFVHLPRLLLQLFGWKEVPVTEQIEAVLWYLTTGPLTCVVAAVYTAHLTTTFMPDRPEHSRTSKRRRTGPPEIGAPSEADNAITPVNLPSSSAFSTRNVRSDHVLPLTAICARVFVANFPTFSRDPRQWEPKKSWQTIGAQLERLPDSRIQLLFAMLSSSCPHLLSHGLVKEYFLRGDSVTLTSGMGGERSPISKYTVGAVASMGPGLVRLHLIGFDKMADKSFAAVISRHPSLEDLSLCGCTLVGPLTIQAIAKECLSLKSVNLNYTGTAVTPLALAPLLRSCKEQLEVLKVAGISSWLRTSLLTEEGFSLPALRTLKLRQTSLSDVSINTLIPMVPNLRRIDVSFTDIRRPLSVLLHGFANLEKLSVTSTSVSPDDLLSMLPAASRLHTLNIGALGGSHGGRSAYGRGVSTMTFTDKHLHTLTAVLSQNTVIENISLVSNPKLARDEEVITEFILLVGRRLKKLNLSGLSFLRSSDLQYLAPTRPTDAPCSLQELSLNSTHIDDDASPYISCCPSLEILEVAGTRLSSEGLFIIIDACPKLATLNLTRCRGVPVANRRHFFEVSHGEIGG</sequence>
<keyword evidence="4" id="KW-1185">Reference proteome</keyword>
<accession>A0A9P5T9S3</accession>
<dbReference type="EMBL" id="WHVB01000007">
    <property type="protein sequence ID" value="KAF8481222.1"/>
    <property type="molecule type" value="Genomic_DNA"/>
</dbReference>
<dbReference type="SUPFAM" id="SSF52047">
    <property type="entry name" value="RNI-like"/>
    <property type="match status" value="1"/>
</dbReference>
<dbReference type="Gene3D" id="3.80.10.10">
    <property type="entry name" value="Ribonuclease Inhibitor"/>
    <property type="match status" value="1"/>
</dbReference>
<dbReference type="PANTHER" id="PTHR13318">
    <property type="entry name" value="PARTNER OF PAIRED, ISOFORM B-RELATED"/>
    <property type="match status" value="1"/>
</dbReference>
<proteinExistence type="predicted"/>
<gene>
    <name evidence="3" type="ORF">DFH94DRAFT_630301</name>
</gene>
<evidence type="ECO:0000256" key="2">
    <source>
        <dbReference type="SAM" id="Phobius"/>
    </source>
</evidence>
<reference evidence="3" key="1">
    <citation type="submission" date="2019-10" db="EMBL/GenBank/DDBJ databases">
        <authorList>
            <consortium name="DOE Joint Genome Institute"/>
            <person name="Kuo A."/>
            <person name="Miyauchi S."/>
            <person name="Kiss E."/>
            <person name="Drula E."/>
            <person name="Kohler A."/>
            <person name="Sanchez-Garcia M."/>
            <person name="Andreopoulos B."/>
            <person name="Barry K.W."/>
            <person name="Bonito G."/>
            <person name="Buee M."/>
            <person name="Carver A."/>
            <person name="Chen C."/>
            <person name="Cichocki N."/>
            <person name="Clum A."/>
            <person name="Culley D."/>
            <person name="Crous P.W."/>
            <person name="Fauchery L."/>
            <person name="Girlanda M."/>
            <person name="Hayes R."/>
            <person name="Keri Z."/>
            <person name="LaButti K."/>
            <person name="Lipzen A."/>
            <person name="Lombard V."/>
            <person name="Magnuson J."/>
            <person name="Maillard F."/>
            <person name="Morin E."/>
            <person name="Murat C."/>
            <person name="Nolan M."/>
            <person name="Ohm R."/>
            <person name="Pangilinan J."/>
            <person name="Pereira M."/>
            <person name="Perotto S."/>
            <person name="Peter M."/>
            <person name="Riley R."/>
            <person name="Sitrit Y."/>
            <person name="Stielow B."/>
            <person name="Szollosi G."/>
            <person name="Zifcakova L."/>
            <person name="Stursova M."/>
            <person name="Spatafora J.W."/>
            <person name="Tedersoo L."/>
            <person name="Vaario L.-M."/>
            <person name="Yamada A."/>
            <person name="Yan M."/>
            <person name="Wang P."/>
            <person name="Xu J."/>
            <person name="Bruns T."/>
            <person name="Baldrian P."/>
            <person name="Vilgalys R."/>
            <person name="Henrissat B."/>
            <person name="Grigoriev I.V."/>
            <person name="Hibbett D."/>
            <person name="Nagy L.G."/>
            <person name="Martin F.M."/>
        </authorList>
    </citation>
    <scope>NUCLEOTIDE SEQUENCE</scope>
    <source>
        <strain evidence="3">Prilba</strain>
    </source>
</reference>
<name>A0A9P5T9S3_9AGAM</name>
<organism evidence="3 4">
    <name type="scientific">Russula ochroleuca</name>
    <dbReference type="NCBI Taxonomy" id="152965"/>
    <lineage>
        <taxon>Eukaryota</taxon>
        <taxon>Fungi</taxon>
        <taxon>Dikarya</taxon>
        <taxon>Basidiomycota</taxon>
        <taxon>Agaricomycotina</taxon>
        <taxon>Agaricomycetes</taxon>
        <taxon>Russulales</taxon>
        <taxon>Russulaceae</taxon>
        <taxon>Russula</taxon>
    </lineage>
</organism>
<evidence type="ECO:0000313" key="4">
    <source>
        <dbReference type="Proteomes" id="UP000759537"/>
    </source>
</evidence>
<feature type="transmembrane region" description="Helical" evidence="2">
    <location>
        <begin position="296"/>
        <end position="319"/>
    </location>
</feature>
<feature type="transmembrane region" description="Helical" evidence="2">
    <location>
        <begin position="444"/>
        <end position="463"/>
    </location>
</feature>
<protein>
    <submittedName>
        <fullName evidence="3">RNI-like protein</fullName>
    </submittedName>
</protein>
<comment type="caution">
    <text evidence="3">The sequence shown here is derived from an EMBL/GenBank/DDBJ whole genome shotgun (WGS) entry which is preliminary data.</text>
</comment>
<evidence type="ECO:0000313" key="3">
    <source>
        <dbReference type="EMBL" id="KAF8481222.1"/>
    </source>
</evidence>
<dbReference type="GO" id="GO:0031146">
    <property type="term" value="P:SCF-dependent proteasomal ubiquitin-dependent protein catabolic process"/>
    <property type="evidence" value="ECO:0007669"/>
    <property type="project" value="TreeGrafter"/>
</dbReference>
<feature type="region of interest" description="Disordered" evidence="1">
    <location>
        <begin position="1"/>
        <end position="34"/>
    </location>
</feature>
<feature type="transmembrane region" description="Helical" evidence="2">
    <location>
        <begin position="340"/>
        <end position="365"/>
    </location>
</feature>
<dbReference type="OrthoDB" id="550575at2759"/>
<reference evidence="3" key="2">
    <citation type="journal article" date="2020" name="Nat. Commun.">
        <title>Large-scale genome sequencing of mycorrhizal fungi provides insights into the early evolution of symbiotic traits.</title>
        <authorList>
            <person name="Miyauchi S."/>
            <person name="Kiss E."/>
            <person name="Kuo A."/>
            <person name="Drula E."/>
            <person name="Kohler A."/>
            <person name="Sanchez-Garcia M."/>
            <person name="Morin E."/>
            <person name="Andreopoulos B."/>
            <person name="Barry K.W."/>
            <person name="Bonito G."/>
            <person name="Buee M."/>
            <person name="Carver A."/>
            <person name="Chen C."/>
            <person name="Cichocki N."/>
            <person name="Clum A."/>
            <person name="Culley D."/>
            <person name="Crous P.W."/>
            <person name="Fauchery L."/>
            <person name="Girlanda M."/>
            <person name="Hayes R.D."/>
            <person name="Keri Z."/>
            <person name="LaButti K."/>
            <person name="Lipzen A."/>
            <person name="Lombard V."/>
            <person name="Magnuson J."/>
            <person name="Maillard F."/>
            <person name="Murat C."/>
            <person name="Nolan M."/>
            <person name="Ohm R.A."/>
            <person name="Pangilinan J."/>
            <person name="Pereira M.F."/>
            <person name="Perotto S."/>
            <person name="Peter M."/>
            <person name="Pfister S."/>
            <person name="Riley R."/>
            <person name="Sitrit Y."/>
            <person name="Stielow J.B."/>
            <person name="Szollosi G."/>
            <person name="Zifcakova L."/>
            <person name="Stursova M."/>
            <person name="Spatafora J.W."/>
            <person name="Tedersoo L."/>
            <person name="Vaario L.M."/>
            <person name="Yamada A."/>
            <person name="Yan M."/>
            <person name="Wang P."/>
            <person name="Xu J."/>
            <person name="Bruns T."/>
            <person name="Baldrian P."/>
            <person name="Vilgalys R."/>
            <person name="Dunand C."/>
            <person name="Henrissat B."/>
            <person name="Grigoriev I.V."/>
            <person name="Hibbett D."/>
            <person name="Nagy L.G."/>
            <person name="Martin F.M."/>
        </authorList>
    </citation>
    <scope>NUCLEOTIDE SEQUENCE</scope>
    <source>
        <strain evidence="3">Prilba</strain>
    </source>
</reference>
<dbReference type="InterPro" id="IPR032675">
    <property type="entry name" value="LRR_dom_sf"/>
</dbReference>
<dbReference type="Proteomes" id="UP000759537">
    <property type="component" value="Unassembled WGS sequence"/>
</dbReference>
<keyword evidence="2" id="KW-1133">Transmembrane helix</keyword>
<feature type="transmembrane region" description="Helical" evidence="2">
    <location>
        <begin position="250"/>
        <end position="267"/>
    </location>
</feature>
<keyword evidence="2" id="KW-0472">Membrane</keyword>